<dbReference type="AlphaFoldDB" id="A0ABD3BYT4"/>
<dbReference type="InterPro" id="IPR014381">
    <property type="entry name" value="Arch_Rpo5/euc_Rpb5"/>
</dbReference>
<evidence type="ECO:0000313" key="3">
    <source>
        <dbReference type="Proteomes" id="UP001632038"/>
    </source>
</evidence>
<reference evidence="3" key="1">
    <citation type="journal article" date="2024" name="IScience">
        <title>Strigolactones Initiate the Formation of Haustorium-like Structures in Castilleja.</title>
        <authorList>
            <person name="Buerger M."/>
            <person name="Peterson D."/>
            <person name="Chory J."/>
        </authorList>
    </citation>
    <scope>NUCLEOTIDE SEQUENCE [LARGE SCALE GENOMIC DNA]</scope>
</reference>
<dbReference type="Proteomes" id="UP001632038">
    <property type="component" value="Unassembled WGS sequence"/>
</dbReference>
<name>A0ABD3BYT4_9LAMI</name>
<proteinExistence type="predicted"/>
<gene>
    <name evidence="2" type="ORF">CASFOL_033495</name>
</gene>
<feature type="domain" description="RNA polymerase Rpb5 N-terminal" evidence="1">
    <location>
        <begin position="98"/>
        <end position="166"/>
    </location>
</feature>
<evidence type="ECO:0000313" key="2">
    <source>
        <dbReference type="EMBL" id="KAL3622678.1"/>
    </source>
</evidence>
<dbReference type="SUPFAM" id="SSF53036">
    <property type="entry name" value="Eukaryotic RPB5 N-terminal domain"/>
    <property type="match status" value="1"/>
</dbReference>
<sequence length="209" mass="22650">MSGKMKYLKSLSKSKFFSFLTPAPKLLLTPNPNSESSSIIPNSSTCLRAPRLAFLLTFFVLTSASPALSSNLTLIDVSSPIMMTSPSDRAAGSEGSRLEMLKDRGFAVPSCEIEVSLEEFRNKHGGTPDADDLRISALHKDDPSIKAMVIFCGQSIVKVNTIRAISAMIVNKETLNYIINLVIFSKKRIVAGAFCVTAAHGDYAIMKAQ</sequence>
<dbReference type="Pfam" id="PF03871">
    <property type="entry name" value="RNA_pol_Rpb5_N"/>
    <property type="match status" value="1"/>
</dbReference>
<dbReference type="PANTHER" id="PTHR10535">
    <property type="entry name" value="DNA-DIRECTED RNA POLYMERASES I, II, AND III SUBUNIT RPABC1"/>
    <property type="match status" value="1"/>
</dbReference>
<dbReference type="InterPro" id="IPR036710">
    <property type="entry name" value="RNA_pol_Rpb5_N_sf"/>
</dbReference>
<organism evidence="2 3">
    <name type="scientific">Castilleja foliolosa</name>
    <dbReference type="NCBI Taxonomy" id="1961234"/>
    <lineage>
        <taxon>Eukaryota</taxon>
        <taxon>Viridiplantae</taxon>
        <taxon>Streptophyta</taxon>
        <taxon>Embryophyta</taxon>
        <taxon>Tracheophyta</taxon>
        <taxon>Spermatophyta</taxon>
        <taxon>Magnoliopsida</taxon>
        <taxon>eudicotyledons</taxon>
        <taxon>Gunneridae</taxon>
        <taxon>Pentapetalae</taxon>
        <taxon>asterids</taxon>
        <taxon>lamiids</taxon>
        <taxon>Lamiales</taxon>
        <taxon>Orobanchaceae</taxon>
        <taxon>Pedicularideae</taxon>
        <taxon>Castillejinae</taxon>
        <taxon>Castilleja</taxon>
    </lineage>
</organism>
<dbReference type="PANTHER" id="PTHR10535:SF2">
    <property type="entry name" value="DNA-DIRECTED RNA POLYMERASE V SUBUNIT 5A"/>
    <property type="match status" value="1"/>
</dbReference>
<keyword evidence="3" id="KW-1185">Reference proteome</keyword>
<comment type="caution">
    <text evidence="2">The sequence shown here is derived from an EMBL/GenBank/DDBJ whole genome shotgun (WGS) entry which is preliminary data.</text>
</comment>
<dbReference type="InterPro" id="IPR005571">
    <property type="entry name" value="RNA_pol_Rpb5_N"/>
</dbReference>
<dbReference type="Gene3D" id="3.40.1340.10">
    <property type="entry name" value="RNA polymerase, Rpb5, N-terminal domain"/>
    <property type="match status" value="1"/>
</dbReference>
<dbReference type="EMBL" id="JAVIJP010000059">
    <property type="protein sequence ID" value="KAL3622678.1"/>
    <property type="molecule type" value="Genomic_DNA"/>
</dbReference>
<accession>A0ABD3BYT4</accession>
<evidence type="ECO:0000259" key="1">
    <source>
        <dbReference type="Pfam" id="PF03871"/>
    </source>
</evidence>
<protein>
    <recommendedName>
        <fullName evidence="1">RNA polymerase Rpb5 N-terminal domain-containing protein</fullName>
    </recommendedName>
</protein>